<evidence type="ECO:0000313" key="1">
    <source>
        <dbReference type="EMBL" id="MSS13989.1"/>
    </source>
</evidence>
<protein>
    <submittedName>
        <fullName evidence="1">CopG family transcriptional regulator</fullName>
    </submittedName>
</protein>
<sequence length="56" mass="6468">MAKIGRPRKENKKEKVVSVRLSDEIYQKLLAYISSTDQTMTEVILRGLEKELSSQK</sequence>
<reference evidence="1 2" key="1">
    <citation type="submission" date="2019-08" db="EMBL/GenBank/DDBJ databases">
        <title>In-depth cultivation of the pig gut microbiome towards novel bacterial diversity and tailored functional studies.</title>
        <authorList>
            <person name="Wylensek D."/>
            <person name="Hitch T.C.A."/>
            <person name="Clavel T."/>
        </authorList>
    </citation>
    <scope>NUCLEOTIDE SEQUENCE [LARGE SCALE GENOMIC DNA]</scope>
    <source>
        <strain evidence="1 2">Oil+RF-744-WCA-WT-11</strain>
    </source>
</reference>
<dbReference type="EMBL" id="VULZ01000002">
    <property type="protein sequence ID" value="MSS13989.1"/>
    <property type="molecule type" value="Genomic_DNA"/>
</dbReference>
<keyword evidence="2" id="KW-1185">Reference proteome</keyword>
<name>A0A6L5X0T0_9FIRM</name>
<dbReference type="Proteomes" id="UP000481852">
    <property type="component" value="Unassembled WGS sequence"/>
</dbReference>
<dbReference type="AlphaFoldDB" id="A0A6L5X0T0"/>
<dbReference type="RefSeq" id="WP_154522862.1">
    <property type="nucleotide sequence ID" value="NZ_VULZ01000002.1"/>
</dbReference>
<evidence type="ECO:0000313" key="2">
    <source>
        <dbReference type="Proteomes" id="UP000481852"/>
    </source>
</evidence>
<comment type="caution">
    <text evidence="1">The sequence shown here is derived from an EMBL/GenBank/DDBJ whole genome shotgun (WGS) entry which is preliminary data.</text>
</comment>
<accession>A0A6L5X0T0</accession>
<proteinExistence type="predicted"/>
<organism evidence="1 2">
    <name type="scientific">Porcincola intestinalis</name>
    <dbReference type="NCBI Taxonomy" id="2606632"/>
    <lineage>
        <taxon>Bacteria</taxon>
        <taxon>Bacillati</taxon>
        <taxon>Bacillota</taxon>
        <taxon>Clostridia</taxon>
        <taxon>Lachnospirales</taxon>
        <taxon>Lachnospiraceae</taxon>
        <taxon>Porcincola</taxon>
    </lineage>
</organism>
<gene>
    <name evidence="1" type="ORF">FYJ35_02855</name>
</gene>